<evidence type="ECO:0000256" key="1">
    <source>
        <dbReference type="ARBA" id="ARBA00013139"/>
    </source>
</evidence>
<evidence type="ECO:0000256" key="2">
    <source>
        <dbReference type="ARBA" id="ARBA00022679"/>
    </source>
</evidence>
<dbReference type="Gene3D" id="3.60.120.10">
    <property type="entry name" value="Anthranilate synthase"/>
    <property type="match status" value="1"/>
</dbReference>
<dbReference type="EC" id="2.6.1.85" evidence="1"/>
<gene>
    <name evidence="5" type="ORF">BIW53_09080</name>
</gene>
<sequence length="449" mass="50333">MLNDQINCKKLTLDLSTDAVFEHFAHLPHAILLDSSNAEHVNSRYDIISINPLHHLEAKNGGIYLDGILQTQNCFAIMKDKLSALSHEKAPYDLPFSGGWLGYFGYDLGRYIEKLPTQAAQDISLPDMCIGLYLDALIFDNHNRQWYYVCQPQVDRANDYLDRLANTPPTYRTFSLNSQWRSNMTQAQYNAQFEKIHEYLLSGDCYQINLAQRFSAEFKGEPWLAYKKLRAHNKAPFSAYMNIGTGAILSVSPERFLLVNDQRVETKPIKGTLPRLADPIEDEQQAERLANSSKDRAENVMIVDLLRNDLGKVAKPGSVQVPSLFAIESFPAVHHLVSTVTSELATDKCAIDQLEAAFPGGSITGAPKIRAMEIIEELEPHRRSVYCGSIGYLSACGRMDTSITIRTLVCCDGKIHCWAGGGIVADSQADLEYQETYHKVNKILPILDN</sequence>
<proteinExistence type="predicted"/>
<name>A0A1S1N7G5_9GAMM</name>
<dbReference type="SUPFAM" id="SSF56322">
    <property type="entry name" value="ADC synthase"/>
    <property type="match status" value="1"/>
</dbReference>
<accession>A0A1S1N7G5</accession>
<comment type="caution">
    <text evidence="5">The sequence shown here is derived from an EMBL/GenBank/DDBJ whole genome shotgun (WGS) entry which is preliminary data.</text>
</comment>
<dbReference type="Pfam" id="PF00425">
    <property type="entry name" value="Chorismate_bind"/>
    <property type="match status" value="1"/>
</dbReference>
<reference evidence="5 6" key="1">
    <citation type="submission" date="2016-10" db="EMBL/GenBank/DDBJ databases">
        <title>Pseudoalteromonas amylolytica sp. nov., isolated from the surface seawater.</title>
        <authorList>
            <person name="Wu Y.-H."/>
            <person name="Cheng H."/>
            <person name="Jin X.-B."/>
            <person name="Wang C.-S."/>
            <person name="Xu X.-W."/>
        </authorList>
    </citation>
    <scope>NUCLEOTIDE SEQUENCE [LARGE SCALE GENOMIC DNA]</scope>
    <source>
        <strain evidence="5 6">JCM 12483</strain>
    </source>
</reference>
<dbReference type="GO" id="GO:0000162">
    <property type="term" value="P:L-tryptophan biosynthetic process"/>
    <property type="evidence" value="ECO:0007669"/>
    <property type="project" value="TreeGrafter"/>
</dbReference>
<dbReference type="GO" id="GO:0046820">
    <property type="term" value="F:4-amino-4-deoxychorismate synthase activity"/>
    <property type="evidence" value="ECO:0007669"/>
    <property type="project" value="UniProtKB-EC"/>
</dbReference>
<dbReference type="Pfam" id="PF04715">
    <property type="entry name" value="Anth_synt_I_N"/>
    <property type="match status" value="1"/>
</dbReference>
<dbReference type="RefSeq" id="WP_070991516.1">
    <property type="nucleotide sequence ID" value="NZ_CBCSHD010000001.1"/>
</dbReference>
<dbReference type="InterPro" id="IPR015890">
    <property type="entry name" value="Chorismate_C"/>
</dbReference>
<dbReference type="InterPro" id="IPR005802">
    <property type="entry name" value="ADC_synth_comp_1"/>
</dbReference>
<evidence type="ECO:0000259" key="3">
    <source>
        <dbReference type="Pfam" id="PF00425"/>
    </source>
</evidence>
<keyword evidence="2" id="KW-0808">Transferase</keyword>
<organism evidence="5 6">
    <name type="scientific">Pseudoalteromonas byunsanensis</name>
    <dbReference type="NCBI Taxonomy" id="327939"/>
    <lineage>
        <taxon>Bacteria</taxon>
        <taxon>Pseudomonadati</taxon>
        <taxon>Pseudomonadota</taxon>
        <taxon>Gammaproteobacteria</taxon>
        <taxon>Alteromonadales</taxon>
        <taxon>Pseudoalteromonadaceae</taxon>
        <taxon>Pseudoalteromonas</taxon>
    </lineage>
</organism>
<dbReference type="PANTHER" id="PTHR11236:SF50">
    <property type="entry name" value="AMINODEOXYCHORISMATE SYNTHASE COMPONENT 1"/>
    <property type="match status" value="1"/>
</dbReference>
<feature type="domain" description="Anthranilate synthase component I N-terminal" evidence="4">
    <location>
        <begin position="16"/>
        <end position="147"/>
    </location>
</feature>
<dbReference type="InterPro" id="IPR005801">
    <property type="entry name" value="ADC_synthase"/>
</dbReference>
<dbReference type="AlphaFoldDB" id="A0A1S1N7G5"/>
<dbReference type="PANTHER" id="PTHR11236">
    <property type="entry name" value="AMINOBENZOATE/ANTHRANILATE SYNTHASE"/>
    <property type="match status" value="1"/>
</dbReference>
<dbReference type="Proteomes" id="UP000180253">
    <property type="component" value="Unassembled WGS sequence"/>
</dbReference>
<dbReference type="PRINTS" id="PR00095">
    <property type="entry name" value="ANTSNTHASEI"/>
</dbReference>
<evidence type="ECO:0000259" key="4">
    <source>
        <dbReference type="Pfam" id="PF04715"/>
    </source>
</evidence>
<keyword evidence="6" id="KW-1185">Reference proteome</keyword>
<dbReference type="InterPro" id="IPR006805">
    <property type="entry name" value="Anth_synth_I_N"/>
</dbReference>
<dbReference type="EMBL" id="MNAN01000028">
    <property type="protein sequence ID" value="OHU95947.1"/>
    <property type="molecule type" value="Genomic_DNA"/>
</dbReference>
<protein>
    <recommendedName>
        <fullName evidence="1">aminodeoxychorismate synthase</fullName>
        <ecNumber evidence="1">2.6.1.85</ecNumber>
    </recommendedName>
</protein>
<evidence type="ECO:0000313" key="5">
    <source>
        <dbReference type="EMBL" id="OHU95947.1"/>
    </source>
</evidence>
<dbReference type="OrthoDB" id="9803598at2"/>
<evidence type="ECO:0000313" key="6">
    <source>
        <dbReference type="Proteomes" id="UP000180253"/>
    </source>
</evidence>
<dbReference type="NCBIfam" id="TIGR00553">
    <property type="entry name" value="pabB"/>
    <property type="match status" value="1"/>
</dbReference>
<feature type="domain" description="Chorismate-utilising enzyme C-terminal" evidence="3">
    <location>
        <begin position="186"/>
        <end position="439"/>
    </location>
</feature>
<dbReference type="STRING" id="327939.BIW53_09080"/>
<dbReference type="GO" id="GO:0009396">
    <property type="term" value="P:folic acid-containing compound biosynthetic process"/>
    <property type="evidence" value="ECO:0007669"/>
    <property type="project" value="InterPro"/>
</dbReference>
<dbReference type="InterPro" id="IPR019999">
    <property type="entry name" value="Anth_synth_I-like"/>
</dbReference>